<evidence type="ECO:0000259" key="1">
    <source>
        <dbReference type="Pfam" id="PF01909"/>
    </source>
</evidence>
<dbReference type="SUPFAM" id="SSF81301">
    <property type="entry name" value="Nucleotidyltransferase"/>
    <property type="match status" value="1"/>
</dbReference>
<organism evidence="2 3">
    <name type="scientific">Symbiobacterium terraclitae</name>
    <dbReference type="NCBI Taxonomy" id="557451"/>
    <lineage>
        <taxon>Bacteria</taxon>
        <taxon>Bacillati</taxon>
        <taxon>Bacillota</taxon>
        <taxon>Clostridia</taxon>
        <taxon>Eubacteriales</taxon>
        <taxon>Symbiobacteriaceae</taxon>
        <taxon>Symbiobacterium</taxon>
    </lineage>
</organism>
<protein>
    <recommendedName>
        <fullName evidence="1">Polymerase nucleotidyl transferase domain-containing protein</fullName>
    </recommendedName>
</protein>
<accession>A0ABS4JUI6</accession>
<dbReference type="CDD" id="cd05403">
    <property type="entry name" value="NT_KNTase_like"/>
    <property type="match status" value="1"/>
</dbReference>
<evidence type="ECO:0000313" key="2">
    <source>
        <dbReference type="EMBL" id="MBP2019198.1"/>
    </source>
</evidence>
<gene>
    <name evidence="2" type="ORF">J2Z79_002623</name>
</gene>
<comment type="caution">
    <text evidence="2">The sequence shown here is derived from an EMBL/GenBank/DDBJ whole genome shotgun (WGS) entry which is preliminary data.</text>
</comment>
<dbReference type="Pfam" id="PF01909">
    <property type="entry name" value="NTP_transf_2"/>
    <property type="match status" value="1"/>
</dbReference>
<dbReference type="InterPro" id="IPR043519">
    <property type="entry name" value="NT_sf"/>
</dbReference>
<evidence type="ECO:0000313" key="3">
    <source>
        <dbReference type="Proteomes" id="UP001519289"/>
    </source>
</evidence>
<keyword evidence="3" id="KW-1185">Reference proteome</keyword>
<name>A0ABS4JUI6_9FIRM</name>
<feature type="domain" description="Polymerase nucleotidyl transferase" evidence="1">
    <location>
        <begin position="6"/>
        <end position="45"/>
    </location>
</feature>
<sequence length="284" mass="31528">MPQTRVIEALSAVGGVRAIALGGSQSRGEADLHSDYDFGIYYDADDLDPAALDEALTALDDDHRTGLLHPPGAWGPWINGGAWITVGGVPVDILLREIGKVERTLRDCLAGQVTIDYQPGHPFGFVNTIYAAETHYCRPLWQSAAAPLDRLKALLYSEGPYPPRMREATVLRFLWEAWFSLLCGRKAAHKGDFHYAEGSLFRTVCAWVQVLYALNNRYLMNEKGALRRVRELERRPEGMEARVRETYRLFADGKAAEAYALLDALHGEVQALAGAFGPVQTEIR</sequence>
<dbReference type="RefSeq" id="WP_209467316.1">
    <property type="nucleotide sequence ID" value="NZ_JAGGLG010000024.1"/>
</dbReference>
<proteinExistence type="predicted"/>
<reference evidence="2 3" key="1">
    <citation type="submission" date="2021-03" db="EMBL/GenBank/DDBJ databases">
        <title>Genomic Encyclopedia of Type Strains, Phase IV (KMG-IV): sequencing the most valuable type-strain genomes for metagenomic binning, comparative biology and taxonomic classification.</title>
        <authorList>
            <person name="Goeker M."/>
        </authorList>
    </citation>
    <scope>NUCLEOTIDE SEQUENCE [LARGE SCALE GENOMIC DNA]</scope>
    <source>
        <strain evidence="2 3">DSM 27138</strain>
    </source>
</reference>
<dbReference type="Proteomes" id="UP001519289">
    <property type="component" value="Unassembled WGS sequence"/>
</dbReference>
<dbReference type="Gene3D" id="3.30.460.10">
    <property type="entry name" value="Beta Polymerase, domain 2"/>
    <property type="match status" value="1"/>
</dbReference>
<dbReference type="EMBL" id="JAGGLG010000024">
    <property type="protein sequence ID" value="MBP2019198.1"/>
    <property type="molecule type" value="Genomic_DNA"/>
</dbReference>
<dbReference type="InterPro" id="IPR002934">
    <property type="entry name" value="Polymerase_NTP_transf_dom"/>
</dbReference>